<dbReference type="EMBL" id="SLZR01000008">
    <property type="protein sequence ID" value="TCS40691.1"/>
    <property type="molecule type" value="Genomic_DNA"/>
</dbReference>
<dbReference type="RefSeq" id="WP_132701666.1">
    <property type="nucleotide sequence ID" value="NZ_SLZR01000008.1"/>
</dbReference>
<dbReference type="PROSITE" id="PS51832">
    <property type="entry name" value="HD_GYP"/>
    <property type="match status" value="1"/>
</dbReference>
<dbReference type="GO" id="GO:0000160">
    <property type="term" value="P:phosphorelay signal transduction system"/>
    <property type="evidence" value="ECO:0007669"/>
    <property type="project" value="InterPro"/>
</dbReference>
<evidence type="ECO:0000256" key="1">
    <source>
        <dbReference type="PROSITE-ProRule" id="PRU00169"/>
    </source>
</evidence>
<dbReference type="InterPro" id="IPR052020">
    <property type="entry name" value="Cyclic_di-GMP/3'3'-cGAMP_PDE"/>
</dbReference>
<organism evidence="4 5">
    <name type="scientific">Reinekea marinisedimentorum</name>
    <dbReference type="NCBI Taxonomy" id="230495"/>
    <lineage>
        <taxon>Bacteria</taxon>
        <taxon>Pseudomonadati</taxon>
        <taxon>Pseudomonadota</taxon>
        <taxon>Gammaproteobacteria</taxon>
        <taxon>Oceanospirillales</taxon>
        <taxon>Saccharospirillaceae</taxon>
        <taxon>Reinekea</taxon>
    </lineage>
</organism>
<comment type="caution">
    <text evidence="4">The sequence shown here is derived from an EMBL/GenBank/DDBJ whole genome shotgun (WGS) entry which is preliminary data.</text>
</comment>
<dbReference type="InterPro" id="IPR011006">
    <property type="entry name" value="CheY-like_superfamily"/>
</dbReference>
<dbReference type="SUPFAM" id="SSF52172">
    <property type="entry name" value="CheY-like"/>
    <property type="match status" value="1"/>
</dbReference>
<dbReference type="Proteomes" id="UP000295793">
    <property type="component" value="Unassembled WGS sequence"/>
</dbReference>
<keyword evidence="5" id="KW-1185">Reference proteome</keyword>
<evidence type="ECO:0000259" key="2">
    <source>
        <dbReference type="PROSITE" id="PS50110"/>
    </source>
</evidence>
<dbReference type="CDD" id="cd00077">
    <property type="entry name" value="HDc"/>
    <property type="match status" value="1"/>
</dbReference>
<dbReference type="SUPFAM" id="SSF109604">
    <property type="entry name" value="HD-domain/PDEase-like"/>
    <property type="match status" value="1"/>
</dbReference>
<keyword evidence="1" id="KW-0597">Phosphoprotein</keyword>
<feature type="domain" description="Response regulatory" evidence="2">
    <location>
        <begin position="7"/>
        <end position="123"/>
    </location>
</feature>
<dbReference type="OrthoDB" id="9816273at2"/>
<accession>A0A4R3I4Y5</accession>
<evidence type="ECO:0000313" key="4">
    <source>
        <dbReference type="EMBL" id="TCS40691.1"/>
    </source>
</evidence>
<name>A0A4R3I4Y5_9GAMM</name>
<dbReference type="Pfam" id="PF13487">
    <property type="entry name" value="HD_5"/>
    <property type="match status" value="1"/>
</dbReference>
<dbReference type="Pfam" id="PF00072">
    <property type="entry name" value="Response_reg"/>
    <property type="match status" value="1"/>
</dbReference>
<dbReference type="InterPro" id="IPR003607">
    <property type="entry name" value="HD/PDEase_dom"/>
</dbReference>
<proteinExistence type="predicted"/>
<gene>
    <name evidence="4" type="ORF">BCF53_10847</name>
</gene>
<dbReference type="SMART" id="SM00471">
    <property type="entry name" value="HDc"/>
    <property type="match status" value="1"/>
</dbReference>
<protein>
    <submittedName>
        <fullName evidence="4">Putative two-component system response regulator</fullName>
    </submittedName>
</protein>
<sequence>MSEEKEKLLIVDDEVFYIDILVDLLAKKYTVSVAKNGQQALDRIENGYCPDLVLLDVLMPDMNGYEVCQLLKMHESTQDTPVIFLTVKSDVESEINGFEIGAADYISKPFSMPIVKARVETHLALARTRKRLEYEKSLLEVKIRERTQEISRTQDIAMYCMSTVVEARDNETGAHIRRTQHYIKALADRLRKHPEFAETLTPDYIDMLYKSAPLHDIGKVAVPDAILLKPGKLTPKEWEEMKKHTTYGLQALERTEVVYGSSSFLKIAKEIVYSHHERWDGTGYPEGLFGKKIPLSARLMALADCYDALISRRAYKEPFSHEEARRIVIEGRGTHFDPYIVDAFIQLESAFVSIANQFVDE</sequence>
<dbReference type="Gene3D" id="1.10.3210.10">
    <property type="entry name" value="Hypothetical protein af1432"/>
    <property type="match status" value="1"/>
</dbReference>
<evidence type="ECO:0000259" key="3">
    <source>
        <dbReference type="PROSITE" id="PS51832"/>
    </source>
</evidence>
<dbReference type="PROSITE" id="PS50110">
    <property type="entry name" value="RESPONSE_REGULATORY"/>
    <property type="match status" value="1"/>
</dbReference>
<dbReference type="InterPro" id="IPR037522">
    <property type="entry name" value="HD_GYP_dom"/>
</dbReference>
<dbReference type="AlphaFoldDB" id="A0A4R3I4Y5"/>
<dbReference type="GO" id="GO:0008081">
    <property type="term" value="F:phosphoric diester hydrolase activity"/>
    <property type="evidence" value="ECO:0007669"/>
    <property type="project" value="UniProtKB-ARBA"/>
</dbReference>
<dbReference type="Gene3D" id="3.40.50.2300">
    <property type="match status" value="1"/>
</dbReference>
<feature type="domain" description="HD-GYP" evidence="3">
    <location>
        <begin position="150"/>
        <end position="360"/>
    </location>
</feature>
<evidence type="ECO:0000313" key="5">
    <source>
        <dbReference type="Proteomes" id="UP000295793"/>
    </source>
</evidence>
<dbReference type="PANTHER" id="PTHR45228">
    <property type="entry name" value="CYCLIC DI-GMP PHOSPHODIESTERASE TM_0186-RELATED"/>
    <property type="match status" value="1"/>
</dbReference>
<feature type="modified residue" description="4-aspartylphosphate" evidence="1">
    <location>
        <position position="56"/>
    </location>
</feature>
<dbReference type="InterPro" id="IPR001789">
    <property type="entry name" value="Sig_transdc_resp-reg_receiver"/>
</dbReference>
<reference evidence="4 5" key="1">
    <citation type="submission" date="2019-03" db="EMBL/GenBank/DDBJ databases">
        <title>Genomic Encyclopedia of Archaeal and Bacterial Type Strains, Phase II (KMG-II): from individual species to whole genera.</title>
        <authorList>
            <person name="Goeker M."/>
        </authorList>
    </citation>
    <scope>NUCLEOTIDE SEQUENCE [LARGE SCALE GENOMIC DNA]</scope>
    <source>
        <strain evidence="4 5">DSM 15388</strain>
    </source>
</reference>
<dbReference type="SMART" id="SM00448">
    <property type="entry name" value="REC"/>
    <property type="match status" value="1"/>
</dbReference>
<dbReference type="PANTHER" id="PTHR45228:SF5">
    <property type="entry name" value="CYCLIC DI-GMP PHOSPHODIESTERASE VC_1348-RELATED"/>
    <property type="match status" value="1"/>
</dbReference>